<reference evidence="1" key="1">
    <citation type="submission" date="2014-11" db="EMBL/GenBank/DDBJ databases">
        <authorList>
            <person name="Amaro Gonzalez C."/>
        </authorList>
    </citation>
    <scope>NUCLEOTIDE SEQUENCE</scope>
</reference>
<accession>A0A0E9PTN7</accession>
<dbReference type="AlphaFoldDB" id="A0A0E9PTN7"/>
<organism evidence="1">
    <name type="scientific">Anguilla anguilla</name>
    <name type="common">European freshwater eel</name>
    <name type="synonym">Muraena anguilla</name>
    <dbReference type="NCBI Taxonomy" id="7936"/>
    <lineage>
        <taxon>Eukaryota</taxon>
        <taxon>Metazoa</taxon>
        <taxon>Chordata</taxon>
        <taxon>Craniata</taxon>
        <taxon>Vertebrata</taxon>
        <taxon>Euteleostomi</taxon>
        <taxon>Actinopterygii</taxon>
        <taxon>Neopterygii</taxon>
        <taxon>Teleostei</taxon>
        <taxon>Anguilliformes</taxon>
        <taxon>Anguillidae</taxon>
        <taxon>Anguilla</taxon>
    </lineage>
</organism>
<reference evidence="1" key="2">
    <citation type="journal article" date="2015" name="Fish Shellfish Immunol.">
        <title>Early steps in the European eel (Anguilla anguilla)-Vibrio vulnificus interaction in the gills: Role of the RtxA13 toxin.</title>
        <authorList>
            <person name="Callol A."/>
            <person name="Pajuelo D."/>
            <person name="Ebbesson L."/>
            <person name="Teles M."/>
            <person name="MacKenzie S."/>
            <person name="Amaro C."/>
        </authorList>
    </citation>
    <scope>NUCLEOTIDE SEQUENCE</scope>
</reference>
<protein>
    <submittedName>
        <fullName evidence="1">Uncharacterized protein</fullName>
    </submittedName>
</protein>
<proteinExistence type="predicted"/>
<dbReference type="EMBL" id="GBXM01101132">
    <property type="protein sequence ID" value="JAH07445.1"/>
    <property type="molecule type" value="Transcribed_RNA"/>
</dbReference>
<sequence>MISWRTLLASSVTSLRADFIYCMMHEELTLAC</sequence>
<name>A0A0E9PTN7_ANGAN</name>
<evidence type="ECO:0000313" key="1">
    <source>
        <dbReference type="EMBL" id="JAH07445.1"/>
    </source>
</evidence>